<keyword evidence="2" id="KW-0732">Signal</keyword>
<dbReference type="PROSITE" id="PS51257">
    <property type="entry name" value="PROKAR_LIPOPROTEIN"/>
    <property type="match status" value="1"/>
</dbReference>
<keyword evidence="5" id="KW-1185">Reference proteome</keyword>
<feature type="signal peptide" evidence="2">
    <location>
        <begin position="1"/>
        <end position="35"/>
    </location>
</feature>
<evidence type="ECO:0000259" key="3">
    <source>
        <dbReference type="PROSITE" id="PS50983"/>
    </source>
</evidence>
<gene>
    <name evidence="4" type="ORF">AB2L27_19815</name>
</gene>
<sequence>MRTVPRLLTLPAVLPAALVLTLGLTACSSTTSQSAAGRAPAPAGTTTASVSVQNCGRTVTLPHPAERVVSGWVTSTELLLQLGDSDELVGQYNTSSGTPSAQYADAFAKVPVLSTEGLTREQLAAAHPDLVWADGEYAFDGNTLPTIDQLADQGTQVLVLSGFCGDDATGAKVSDVFTDLAAIGTLLGRQTATDELAEQLHTRLDAVSQRIAGDPAVPVMFLANYDGTLYTYDGVYTDIAELAGGSNVYAGQLPKGQYYSEVSREDVIARDPSTIVLLTGGDGDTVGAKDSLSQLLPGVSAVRDGKVVTMPESDSTNLRAVDGVEELSEALHP</sequence>
<organism evidence="4 5">
    <name type="scientific">Kineococcus halophytocola</name>
    <dbReference type="NCBI Taxonomy" id="3234027"/>
    <lineage>
        <taxon>Bacteria</taxon>
        <taxon>Bacillati</taxon>
        <taxon>Actinomycetota</taxon>
        <taxon>Actinomycetes</taxon>
        <taxon>Kineosporiales</taxon>
        <taxon>Kineosporiaceae</taxon>
        <taxon>Kineococcus</taxon>
    </lineage>
</organism>
<dbReference type="PANTHER" id="PTHR30535:SF7">
    <property type="entry name" value="IRON(III) DICITRATE-BINDING PROTEIN"/>
    <property type="match status" value="1"/>
</dbReference>
<dbReference type="Pfam" id="PF01497">
    <property type="entry name" value="Peripla_BP_2"/>
    <property type="match status" value="1"/>
</dbReference>
<dbReference type="Proteomes" id="UP001565927">
    <property type="component" value="Unassembled WGS sequence"/>
</dbReference>
<name>A0ABV4H600_9ACTN</name>
<reference evidence="4 5" key="1">
    <citation type="submission" date="2024-07" db="EMBL/GenBank/DDBJ databases">
        <authorList>
            <person name="Thanompreechachai J."/>
            <person name="Duangmal K."/>
        </authorList>
    </citation>
    <scope>NUCLEOTIDE SEQUENCE [LARGE SCALE GENOMIC DNA]</scope>
    <source>
        <strain evidence="4 5">LSe6-4</strain>
    </source>
</reference>
<dbReference type="RefSeq" id="WP_370443214.1">
    <property type="nucleotide sequence ID" value="NZ_JBGFTU010000040.1"/>
</dbReference>
<dbReference type="SUPFAM" id="SSF53807">
    <property type="entry name" value="Helical backbone' metal receptor"/>
    <property type="match status" value="1"/>
</dbReference>
<comment type="caution">
    <text evidence="4">The sequence shown here is derived from an EMBL/GenBank/DDBJ whole genome shotgun (WGS) entry which is preliminary data.</text>
</comment>
<dbReference type="Gene3D" id="3.40.50.1980">
    <property type="entry name" value="Nitrogenase molybdenum iron protein domain"/>
    <property type="match status" value="2"/>
</dbReference>
<protein>
    <submittedName>
        <fullName evidence="4">ABC transporter substrate-binding protein</fullName>
    </submittedName>
</protein>
<dbReference type="PROSITE" id="PS50983">
    <property type="entry name" value="FE_B12_PBP"/>
    <property type="match status" value="1"/>
</dbReference>
<dbReference type="InterPro" id="IPR050902">
    <property type="entry name" value="ABC_Transporter_SBP"/>
</dbReference>
<evidence type="ECO:0000313" key="5">
    <source>
        <dbReference type="Proteomes" id="UP001565927"/>
    </source>
</evidence>
<comment type="similarity">
    <text evidence="1">Belongs to the bacterial solute-binding protein 8 family.</text>
</comment>
<dbReference type="EMBL" id="JBGFTU010000040">
    <property type="protein sequence ID" value="MEZ0167007.1"/>
    <property type="molecule type" value="Genomic_DNA"/>
</dbReference>
<dbReference type="InterPro" id="IPR002491">
    <property type="entry name" value="ABC_transptr_periplasmic_BD"/>
</dbReference>
<evidence type="ECO:0000313" key="4">
    <source>
        <dbReference type="EMBL" id="MEZ0167007.1"/>
    </source>
</evidence>
<evidence type="ECO:0000256" key="1">
    <source>
        <dbReference type="ARBA" id="ARBA00008814"/>
    </source>
</evidence>
<feature type="chain" id="PRO_5046122379" evidence="2">
    <location>
        <begin position="36"/>
        <end position="333"/>
    </location>
</feature>
<proteinExistence type="inferred from homology"/>
<dbReference type="PANTHER" id="PTHR30535">
    <property type="entry name" value="VITAMIN B12-BINDING PROTEIN"/>
    <property type="match status" value="1"/>
</dbReference>
<accession>A0ABV4H600</accession>
<evidence type="ECO:0000256" key="2">
    <source>
        <dbReference type="SAM" id="SignalP"/>
    </source>
</evidence>
<feature type="domain" description="Fe/B12 periplasmic-binding" evidence="3">
    <location>
        <begin position="67"/>
        <end position="333"/>
    </location>
</feature>